<sequence length="306" mass="32465">MFCKNRITFALTAALLATSAAAVAQAPPAAAAPNPLQAGFQRIGTPPPMNNFADNTGFTPLFDGTLKGFSYDPALWNIQDGAIHLTATCEKPTGTVYAVSTAGEFGDFVLKYEMKGTGNINGGMQFRSYITSDSNVTGGPKMVPAPRPAAPPRPAAAGAAAPRAPRPAACATPGTAPSKESQAKYDMAGPQADFDQANHYSGMFYEQSGRAVIATPGYSMYADATGSWAMAQIADKATHDSWFHKDDWNQFVVVALGHSVSIYMNGHLVTQIVDIDPKYFRAAGKIGVESESFGDLWVRNISIKKL</sequence>
<keyword evidence="2" id="KW-0732">Signal</keyword>
<proteinExistence type="predicted"/>
<feature type="compositionally biased region" description="Low complexity" evidence="1">
    <location>
        <begin position="155"/>
        <end position="177"/>
    </location>
</feature>
<evidence type="ECO:0000313" key="5">
    <source>
        <dbReference type="Proteomes" id="UP000006056"/>
    </source>
</evidence>
<dbReference type="AlphaFoldDB" id="I3ZB50"/>
<dbReference type="OrthoDB" id="114530at2"/>
<evidence type="ECO:0000259" key="3">
    <source>
        <dbReference type="Pfam" id="PF06439"/>
    </source>
</evidence>
<name>I3ZB50_TERRK</name>
<feature type="compositionally biased region" description="Pro residues" evidence="1">
    <location>
        <begin position="143"/>
        <end position="154"/>
    </location>
</feature>
<organism evidence="4 5">
    <name type="scientific">Terriglobus roseus (strain DSM 18391 / NRRL B-41598 / KBS 63)</name>
    <dbReference type="NCBI Taxonomy" id="926566"/>
    <lineage>
        <taxon>Bacteria</taxon>
        <taxon>Pseudomonadati</taxon>
        <taxon>Acidobacteriota</taxon>
        <taxon>Terriglobia</taxon>
        <taxon>Terriglobales</taxon>
        <taxon>Acidobacteriaceae</taxon>
        <taxon>Terriglobus</taxon>
    </lineage>
</organism>
<dbReference type="KEGG" id="trs:Terro_0117"/>
<dbReference type="Proteomes" id="UP000006056">
    <property type="component" value="Chromosome"/>
</dbReference>
<gene>
    <name evidence="4" type="ordered locus">Terro_0117</name>
</gene>
<evidence type="ECO:0000313" key="4">
    <source>
        <dbReference type="EMBL" id="AFL86468.1"/>
    </source>
</evidence>
<dbReference type="EMBL" id="CP003379">
    <property type="protein sequence ID" value="AFL86468.1"/>
    <property type="molecule type" value="Genomic_DNA"/>
</dbReference>
<accession>I3ZB50</accession>
<feature type="domain" description="3-keto-alpha-glucoside-1,2-lyase/3-keto-2-hydroxy-glucal hydratase" evidence="3">
    <location>
        <begin position="57"/>
        <end position="304"/>
    </location>
</feature>
<dbReference type="HOGENOM" id="CLU_908909_0_0_0"/>
<dbReference type="STRING" id="926566.Terro_0117"/>
<feature type="region of interest" description="Disordered" evidence="1">
    <location>
        <begin position="137"/>
        <end position="182"/>
    </location>
</feature>
<dbReference type="RefSeq" id="WP_014784037.1">
    <property type="nucleotide sequence ID" value="NC_018014.1"/>
</dbReference>
<keyword evidence="5" id="KW-1185">Reference proteome</keyword>
<evidence type="ECO:0000256" key="1">
    <source>
        <dbReference type="SAM" id="MobiDB-lite"/>
    </source>
</evidence>
<protein>
    <recommendedName>
        <fullName evidence="3">3-keto-alpha-glucoside-1,2-lyase/3-keto-2-hydroxy-glucal hydratase domain-containing protein</fullName>
    </recommendedName>
</protein>
<feature type="chain" id="PRO_5003684423" description="3-keto-alpha-glucoside-1,2-lyase/3-keto-2-hydroxy-glucal hydratase domain-containing protein" evidence="2">
    <location>
        <begin position="25"/>
        <end position="306"/>
    </location>
</feature>
<reference evidence="4 5" key="1">
    <citation type="submission" date="2012-06" db="EMBL/GenBank/DDBJ databases">
        <title>Complete genome of Terriglobus roseus DSM 18391.</title>
        <authorList>
            <consortium name="US DOE Joint Genome Institute (JGI-PGF)"/>
            <person name="Lucas S."/>
            <person name="Copeland A."/>
            <person name="Lapidus A."/>
            <person name="Glavina del Rio T."/>
            <person name="Dalin E."/>
            <person name="Tice H."/>
            <person name="Bruce D."/>
            <person name="Goodwin L."/>
            <person name="Pitluck S."/>
            <person name="Peters L."/>
            <person name="Mikhailova N."/>
            <person name="Munk A.C.C."/>
            <person name="Kyrpides N."/>
            <person name="Mavromatis K."/>
            <person name="Ivanova N."/>
            <person name="Brettin T."/>
            <person name="Detter J.C."/>
            <person name="Han C."/>
            <person name="Larimer F."/>
            <person name="Land M."/>
            <person name="Hauser L."/>
            <person name="Markowitz V."/>
            <person name="Cheng J.-F."/>
            <person name="Hugenholtz P."/>
            <person name="Woyke T."/>
            <person name="Wu D."/>
            <person name="Brambilla E."/>
            <person name="Klenk H.-P."/>
            <person name="Eisen J.A."/>
        </authorList>
    </citation>
    <scope>NUCLEOTIDE SEQUENCE [LARGE SCALE GENOMIC DNA]</scope>
    <source>
        <strain evidence="5">DSM 18391 / NRRL B-41598 / KBS 63</strain>
    </source>
</reference>
<dbReference type="Gene3D" id="2.60.120.560">
    <property type="entry name" value="Exo-inulinase, domain 1"/>
    <property type="match status" value="1"/>
</dbReference>
<dbReference type="Pfam" id="PF06439">
    <property type="entry name" value="3keto-disac_hyd"/>
    <property type="match status" value="1"/>
</dbReference>
<evidence type="ECO:0000256" key="2">
    <source>
        <dbReference type="SAM" id="SignalP"/>
    </source>
</evidence>
<dbReference type="eggNOG" id="COG2133">
    <property type="taxonomic scope" value="Bacteria"/>
</dbReference>
<dbReference type="GO" id="GO:0016787">
    <property type="term" value="F:hydrolase activity"/>
    <property type="evidence" value="ECO:0007669"/>
    <property type="project" value="InterPro"/>
</dbReference>
<dbReference type="InterPro" id="IPR010496">
    <property type="entry name" value="AL/BT2_dom"/>
</dbReference>
<feature type="signal peptide" evidence="2">
    <location>
        <begin position="1"/>
        <end position="24"/>
    </location>
</feature>